<comment type="caution">
    <text evidence="2">The sequence shown here is derived from an EMBL/GenBank/DDBJ whole genome shotgun (WGS) entry which is preliminary data.</text>
</comment>
<proteinExistence type="predicted"/>
<dbReference type="EMBL" id="JANPWB010000012">
    <property type="protein sequence ID" value="KAJ1116227.1"/>
    <property type="molecule type" value="Genomic_DNA"/>
</dbReference>
<keyword evidence="3" id="KW-1185">Reference proteome</keyword>
<reference evidence="2" key="1">
    <citation type="journal article" date="2022" name="bioRxiv">
        <title>Sequencing and chromosome-scale assembly of the giantPleurodeles waltlgenome.</title>
        <authorList>
            <person name="Brown T."/>
            <person name="Elewa A."/>
            <person name="Iarovenko S."/>
            <person name="Subramanian E."/>
            <person name="Araus A.J."/>
            <person name="Petzold A."/>
            <person name="Susuki M."/>
            <person name="Suzuki K.-i.T."/>
            <person name="Hayashi T."/>
            <person name="Toyoda A."/>
            <person name="Oliveira C."/>
            <person name="Osipova E."/>
            <person name="Leigh N.D."/>
            <person name="Simon A."/>
            <person name="Yun M.H."/>
        </authorList>
    </citation>
    <scope>NUCLEOTIDE SEQUENCE</scope>
    <source>
        <strain evidence="2">20211129_DDA</strain>
        <tissue evidence="2">Liver</tissue>
    </source>
</reference>
<evidence type="ECO:0000313" key="2">
    <source>
        <dbReference type="EMBL" id="KAJ1116227.1"/>
    </source>
</evidence>
<dbReference type="Proteomes" id="UP001066276">
    <property type="component" value="Chromosome 8"/>
</dbReference>
<evidence type="ECO:0000313" key="3">
    <source>
        <dbReference type="Proteomes" id="UP001066276"/>
    </source>
</evidence>
<gene>
    <name evidence="2" type="ORF">NDU88_004445</name>
</gene>
<protein>
    <submittedName>
        <fullName evidence="2">Uncharacterized protein</fullName>
    </submittedName>
</protein>
<organism evidence="2 3">
    <name type="scientific">Pleurodeles waltl</name>
    <name type="common">Iberian ribbed newt</name>
    <dbReference type="NCBI Taxonomy" id="8319"/>
    <lineage>
        <taxon>Eukaryota</taxon>
        <taxon>Metazoa</taxon>
        <taxon>Chordata</taxon>
        <taxon>Craniata</taxon>
        <taxon>Vertebrata</taxon>
        <taxon>Euteleostomi</taxon>
        <taxon>Amphibia</taxon>
        <taxon>Batrachia</taxon>
        <taxon>Caudata</taxon>
        <taxon>Salamandroidea</taxon>
        <taxon>Salamandridae</taxon>
        <taxon>Pleurodelinae</taxon>
        <taxon>Pleurodeles</taxon>
    </lineage>
</organism>
<accession>A0AAV7NM89</accession>
<name>A0AAV7NM89_PLEWA</name>
<feature type="region of interest" description="Disordered" evidence="1">
    <location>
        <begin position="1"/>
        <end position="33"/>
    </location>
</feature>
<sequence length="116" mass="11522">MPQSVPPARPAGESHISNPALGTAHVATSPLNLGPPRAAHPLLTFSSLRTGKCPAVTAPQGDQAGPARDMAGPAVLTAPIFLRSSARGPAPAARRAKTVGAPCAPAIKGAAARCSH</sequence>
<evidence type="ECO:0000256" key="1">
    <source>
        <dbReference type="SAM" id="MobiDB-lite"/>
    </source>
</evidence>
<dbReference type="AlphaFoldDB" id="A0AAV7NM89"/>